<reference evidence="2 3" key="1">
    <citation type="journal article" date="2017" name="Int. J. Parasitol.">
        <title>The genome of the protozoan parasite Cystoisospora suis and a reverse vaccinology approach to identify vaccine candidates.</title>
        <authorList>
            <person name="Palmieri N."/>
            <person name="Shrestha A."/>
            <person name="Ruttkowski B."/>
            <person name="Beck T."/>
            <person name="Vogl C."/>
            <person name="Tomley F."/>
            <person name="Blake D.P."/>
            <person name="Joachim A."/>
        </authorList>
    </citation>
    <scope>NUCLEOTIDE SEQUENCE [LARGE SCALE GENOMIC DNA]</scope>
    <source>
        <strain evidence="2 3">Wien I</strain>
    </source>
</reference>
<feature type="region of interest" description="Disordered" evidence="1">
    <location>
        <begin position="1"/>
        <end position="29"/>
    </location>
</feature>
<protein>
    <submittedName>
        <fullName evidence="2">Uncharacterized protein</fullName>
    </submittedName>
</protein>
<evidence type="ECO:0000313" key="2">
    <source>
        <dbReference type="EMBL" id="PHJ19514.1"/>
    </source>
</evidence>
<keyword evidence="3" id="KW-1185">Reference proteome</keyword>
<organism evidence="2 3">
    <name type="scientific">Cystoisospora suis</name>
    <dbReference type="NCBI Taxonomy" id="483139"/>
    <lineage>
        <taxon>Eukaryota</taxon>
        <taxon>Sar</taxon>
        <taxon>Alveolata</taxon>
        <taxon>Apicomplexa</taxon>
        <taxon>Conoidasida</taxon>
        <taxon>Coccidia</taxon>
        <taxon>Eucoccidiorida</taxon>
        <taxon>Eimeriorina</taxon>
        <taxon>Sarcocystidae</taxon>
        <taxon>Cystoisospora</taxon>
    </lineage>
</organism>
<dbReference type="GeneID" id="94430021"/>
<dbReference type="VEuPathDB" id="ToxoDB:CSUI_006656"/>
<comment type="caution">
    <text evidence="2">The sequence shown here is derived from an EMBL/GenBank/DDBJ whole genome shotgun (WGS) entry which is preliminary data.</text>
</comment>
<feature type="compositionally biased region" description="Basic and acidic residues" evidence="1">
    <location>
        <begin position="1"/>
        <end position="11"/>
    </location>
</feature>
<evidence type="ECO:0000256" key="1">
    <source>
        <dbReference type="SAM" id="MobiDB-lite"/>
    </source>
</evidence>
<dbReference type="RefSeq" id="XP_067921213.1">
    <property type="nucleotide sequence ID" value="XM_068066810.1"/>
</dbReference>
<dbReference type="AlphaFoldDB" id="A0A2C6KTC7"/>
<sequence>MRRVRCDKPEGAEEPQVDTSSSDTLALPIPPASTRLSVVEHYQPTEDYLRSRRVAGRELYRLVPRSVQIEAEAFPSVASPAQPSRNLVRYGVQAGSTLTSQTTTAAVGVS</sequence>
<name>A0A2C6KTC7_9APIC</name>
<dbReference type="Proteomes" id="UP000221165">
    <property type="component" value="Unassembled WGS sequence"/>
</dbReference>
<evidence type="ECO:0000313" key="3">
    <source>
        <dbReference type="Proteomes" id="UP000221165"/>
    </source>
</evidence>
<proteinExistence type="predicted"/>
<gene>
    <name evidence="2" type="ORF">CSUI_006656</name>
</gene>
<accession>A0A2C6KTC7</accession>
<dbReference type="EMBL" id="MIGC01003395">
    <property type="protein sequence ID" value="PHJ19514.1"/>
    <property type="molecule type" value="Genomic_DNA"/>
</dbReference>